<dbReference type="Proteomes" id="UP000249794">
    <property type="component" value="Unassembled WGS sequence"/>
</dbReference>
<feature type="repeat" description="TPR" evidence="1">
    <location>
        <begin position="428"/>
        <end position="461"/>
    </location>
</feature>
<dbReference type="InterPro" id="IPR024983">
    <property type="entry name" value="CHAT_dom"/>
</dbReference>
<feature type="repeat" description="TPR" evidence="1">
    <location>
        <begin position="514"/>
        <end position="547"/>
    </location>
</feature>
<evidence type="ECO:0000256" key="1">
    <source>
        <dbReference type="PROSITE-ProRule" id="PRU00339"/>
    </source>
</evidence>
<dbReference type="Pfam" id="PF13374">
    <property type="entry name" value="TPR_10"/>
    <property type="match status" value="1"/>
</dbReference>
<dbReference type="Pfam" id="PF13424">
    <property type="entry name" value="TPR_12"/>
    <property type="match status" value="4"/>
</dbReference>
<dbReference type="EMBL" id="QBMP01000043">
    <property type="protein sequence ID" value="PZO57844.1"/>
    <property type="molecule type" value="Genomic_DNA"/>
</dbReference>
<comment type="caution">
    <text evidence="4">The sequence shown here is derived from an EMBL/GenBank/DDBJ whole genome shotgun (WGS) entry which is preliminary data.</text>
</comment>
<dbReference type="PROSITE" id="PS50005">
    <property type="entry name" value="TPR"/>
    <property type="match status" value="6"/>
</dbReference>
<protein>
    <recommendedName>
        <fullName evidence="3">CHAT domain-containing protein</fullName>
    </recommendedName>
</protein>
<reference evidence="4 5" key="2">
    <citation type="submission" date="2018-06" db="EMBL/GenBank/DDBJ databases">
        <title>Metagenomic assembly of (sub)arctic Cyanobacteria and their associated microbiome from non-axenic cultures.</title>
        <authorList>
            <person name="Baurain D."/>
        </authorList>
    </citation>
    <scope>NUCLEOTIDE SEQUENCE [LARGE SCALE GENOMIC DNA]</scope>
    <source>
        <strain evidence="4">ULC027bin1</strain>
    </source>
</reference>
<keyword evidence="2" id="KW-0732">Signal</keyword>
<proteinExistence type="predicted"/>
<organism evidence="4 5">
    <name type="scientific">Phormidesmis priestleyi</name>
    <dbReference type="NCBI Taxonomy" id="268141"/>
    <lineage>
        <taxon>Bacteria</taxon>
        <taxon>Bacillati</taxon>
        <taxon>Cyanobacteriota</taxon>
        <taxon>Cyanophyceae</taxon>
        <taxon>Leptolyngbyales</taxon>
        <taxon>Leptolyngbyaceae</taxon>
        <taxon>Phormidesmis</taxon>
    </lineage>
</organism>
<feature type="repeat" description="TPR" evidence="1">
    <location>
        <begin position="474"/>
        <end position="507"/>
    </location>
</feature>
<evidence type="ECO:0000313" key="4">
    <source>
        <dbReference type="EMBL" id="PZO57844.1"/>
    </source>
</evidence>
<name>A0A2W4XLP3_9CYAN</name>
<feature type="repeat" description="TPR" evidence="1">
    <location>
        <begin position="554"/>
        <end position="587"/>
    </location>
</feature>
<evidence type="ECO:0000313" key="5">
    <source>
        <dbReference type="Proteomes" id="UP000249794"/>
    </source>
</evidence>
<accession>A0A2W4XLP3</accession>
<dbReference type="PROSITE" id="PS50293">
    <property type="entry name" value="TPR_REGION"/>
    <property type="match status" value="1"/>
</dbReference>
<evidence type="ECO:0000256" key="2">
    <source>
        <dbReference type="SAM" id="SignalP"/>
    </source>
</evidence>
<keyword evidence="1" id="KW-0802">TPR repeat</keyword>
<dbReference type="PANTHER" id="PTHR10098:SF108">
    <property type="entry name" value="TETRATRICOPEPTIDE REPEAT PROTEIN 28"/>
    <property type="match status" value="1"/>
</dbReference>
<feature type="domain" description="CHAT" evidence="3">
    <location>
        <begin position="897"/>
        <end position="1188"/>
    </location>
</feature>
<dbReference type="SMART" id="SM00028">
    <property type="entry name" value="TPR"/>
    <property type="match status" value="11"/>
</dbReference>
<feature type="repeat" description="TPR" evidence="1">
    <location>
        <begin position="246"/>
        <end position="279"/>
    </location>
</feature>
<feature type="repeat" description="TPR" evidence="1">
    <location>
        <begin position="206"/>
        <end position="239"/>
    </location>
</feature>
<gene>
    <name evidence="4" type="ORF">DCF15_06185</name>
</gene>
<dbReference type="AlphaFoldDB" id="A0A2W4XLP3"/>
<dbReference type="Gene3D" id="2.60.120.380">
    <property type="match status" value="1"/>
</dbReference>
<reference evidence="5" key="1">
    <citation type="submission" date="2018-04" db="EMBL/GenBank/DDBJ databases">
        <authorList>
            <person name="Cornet L."/>
        </authorList>
    </citation>
    <scope>NUCLEOTIDE SEQUENCE [LARGE SCALE GENOMIC DNA]</scope>
</reference>
<evidence type="ECO:0000259" key="3">
    <source>
        <dbReference type="Pfam" id="PF12770"/>
    </source>
</evidence>
<dbReference type="InterPro" id="IPR011990">
    <property type="entry name" value="TPR-like_helical_dom_sf"/>
</dbReference>
<dbReference type="SUPFAM" id="SSF48452">
    <property type="entry name" value="TPR-like"/>
    <property type="match status" value="4"/>
</dbReference>
<feature type="signal peptide" evidence="2">
    <location>
        <begin position="1"/>
        <end position="20"/>
    </location>
</feature>
<sequence>MNYRFQLVKLLGLLATTLVALPITQASGFAQQSPPRKDVDSAELKQAQTVPNQSDFTQGTLGETDTVFADTLRRFDAYSFEGVEGETIRITVTSEDFVPVIWLIDESTEEVIGHQTADAETVSIAQQLHRDGTYIFRVSSSEMIGEGDYRVRVVSIQEASGTEAEAHRLSDQGNNQFELGQFEAAIAFWEQALQLYVELEDRAGESSILGSLGVAYKELGDYEKAIDLHQQALEISIEVNDKLLQARSLNNLGVTYKNQDEYLQAIIAFERSLELAEETNNPEKKINALLNLADVHKLSGNYQQSINYYEEVVSTLQEVDNINELSFRADLTEIRANVNFGELHISQENYLRSIQFFQESLRLISEIEESDTEIANDFTLRALNGLAIAHRNLGNYQQAVNYLEKVINTSRVTDDLSNLSSHDNLARIRANFDLGELHAAQGSHSQSIQFFQESLRLISEFGGSDTKATNHFTFWALARLGMAHRNLGNYQLSLKFFSECLQLARQTGDFYFESVALTNTGNVYANLGNSRRAREYYEQALTSEFDILDSAHTGQILRNLGGIYTQLGDYQEAKGYYEQGLEIARELEDQQGIVSALVGLNEISNTRGNGIWIFGLQDEALVIARNSITDLALRASVLRSIGNSFNRIRDNDSGGMTIATNSIDIDLLEEALTLYENADALDKVANTRTDLARAYLRLDQPKIAEEHLMVATQIYDSLRTDNLADADRISLFQGQVDAFSLLQEALTEQDKFEAALVAAERGRARALAALLSQQESIRSLDIAAGSSPDITGIQRIAQQTESTLVTYSIIRDVDQNYDWNRFFSGYGVGYEFNYSLYIWVTSPNGTIAFRQVPLTGIDLSNLVADSRQAMGVRRDRGGFELADPEKTPAQVEAEQNEKLRQLHDVLIDPISDLLPTDPNQPVVFIPQDELFLVPFPALKDDNGNYLIEKHTILTAPSIQVLQLTYNLAESRGDTTITNPVIVGDPVMPSTTFMAEEGDFKAIRLSSLPGARQEAQAVSAFLNSSALIGEAATEATVKQQLPTADLIHLATHGLLEYGDPQETGTRDLPGAIALAPGGNEDGLLTSAEILQMDLKADLVVLSACDTGRGRITGDGVIGLSRSFVAAGVPSIIVSLWSVPDAPTAELMTKFYQQLEQGQTKAQALRQAMLATMQSHPNPVDWAAFTLIGAAE</sequence>
<dbReference type="InterPro" id="IPR019734">
    <property type="entry name" value="TPR_rpt"/>
</dbReference>
<dbReference type="PANTHER" id="PTHR10098">
    <property type="entry name" value="RAPSYN-RELATED"/>
    <property type="match status" value="1"/>
</dbReference>
<dbReference type="Pfam" id="PF12770">
    <property type="entry name" value="CHAT"/>
    <property type="match status" value="1"/>
</dbReference>
<dbReference type="Gene3D" id="1.25.40.10">
    <property type="entry name" value="Tetratricopeptide repeat domain"/>
    <property type="match status" value="4"/>
</dbReference>
<feature type="chain" id="PRO_5016176064" description="CHAT domain-containing protein" evidence="2">
    <location>
        <begin position="21"/>
        <end position="1190"/>
    </location>
</feature>